<dbReference type="EMBL" id="RVHM01000022">
    <property type="protein sequence ID" value="MLU98433.1"/>
    <property type="molecule type" value="Genomic_DNA"/>
</dbReference>
<evidence type="ECO:0000259" key="1">
    <source>
        <dbReference type="Pfam" id="PF01408"/>
    </source>
</evidence>
<dbReference type="Pfam" id="PF21390">
    <property type="entry name" value="Irp3-like_C"/>
    <property type="match status" value="1"/>
</dbReference>
<dbReference type="InterPro" id="IPR000683">
    <property type="entry name" value="Gfo/Idh/MocA-like_OxRdtase_N"/>
</dbReference>
<dbReference type="Pfam" id="PF01408">
    <property type="entry name" value="GFO_IDH_MocA"/>
    <property type="match status" value="1"/>
</dbReference>
<dbReference type="CDD" id="cd02440">
    <property type="entry name" value="AdoMet_MTases"/>
    <property type="match status" value="1"/>
</dbReference>
<gene>
    <name evidence="4" type="ORF">DRU74_17150</name>
</gene>
<dbReference type="AlphaFoldDB" id="A0A3R0XL69"/>
<feature type="domain" description="Thiazolinyl imine reductase-like C-terminal" evidence="3">
    <location>
        <begin position="150"/>
        <end position="245"/>
    </location>
</feature>
<dbReference type="Pfam" id="PF08242">
    <property type="entry name" value="Methyltransf_12"/>
    <property type="match status" value="1"/>
</dbReference>
<feature type="domain" description="Methyltransferase type 12" evidence="2">
    <location>
        <begin position="433"/>
        <end position="534"/>
    </location>
</feature>
<dbReference type="Gene3D" id="3.30.360.10">
    <property type="entry name" value="Dihydrodipicolinate Reductase, domain 2"/>
    <property type="match status" value="1"/>
</dbReference>
<dbReference type="PANTHER" id="PTHR43377:SF1">
    <property type="entry name" value="BILIVERDIN REDUCTASE A"/>
    <property type="match status" value="1"/>
</dbReference>
<name>A0A3R0XL69_SALET</name>
<dbReference type="SUPFAM" id="SSF51735">
    <property type="entry name" value="NAD(P)-binding Rossmann-fold domains"/>
    <property type="match status" value="1"/>
</dbReference>
<dbReference type="InterPro" id="IPR013217">
    <property type="entry name" value="Methyltransf_12"/>
</dbReference>
<dbReference type="InterPro" id="IPR048655">
    <property type="entry name" value="Irp3-like_C"/>
</dbReference>
<dbReference type="SUPFAM" id="SSF53335">
    <property type="entry name" value="S-adenosyl-L-methionine-dependent methyltransferases"/>
    <property type="match status" value="1"/>
</dbReference>
<dbReference type="InterPro" id="IPR010091">
    <property type="entry name" value="Thiazolinyl_imide_reductase"/>
</dbReference>
<dbReference type="Gene3D" id="3.40.50.150">
    <property type="entry name" value="Vaccinia Virus protein VP39"/>
    <property type="match status" value="1"/>
</dbReference>
<accession>A0A3R0XL69</accession>
<dbReference type="InterPro" id="IPR051450">
    <property type="entry name" value="Gfo/Idh/MocA_Oxidoreductases"/>
</dbReference>
<dbReference type="GO" id="GO:0000166">
    <property type="term" value="F:nucleotide binding"/>
    <property type="evidence" value="ECO:0007669"/>
    <property type="project" value="InterPro"/>
</dbReference>
<dbReference type="PANTHER" id="PTHR43377">
    <property type="entry name" value="BILIVERDIN REDUCTASE A"/>
    <property type="match status" value="1"/>
</dbReference>
<comment type="caution">
    <text evidence="4">The sequence shown here is derived from an EMBL/GenBank/DDBJ whole genome shotgun (WGS) entry which is preliminary data.</text>
</comment>
<evidence type="ECO:0000259" key="3">
    <source>
        <dbReference type="Pfam" id="PF21390"/>
    </source>
</evidence>
<protein>
    <submittedName>
        <fullName evidence="4">Uncharacterized protein</fullName>
    </submittedName>
</protein>
<proteinExistence type="predicted"/>
<evidence type="ECO:0000259" key="2">
    <source>
        <dbReference type="Pfam" id="PF08242"/>
    </source>
</evidence>
<feature type="domain" description="Gfo/Idh/MocA-like oxidoreductase N-terminal" evidence="1">
    <location>
        <begin position="6"/>
        <end position="122"/>
    </location>
</feature>
<sequence>MSCQPVRVLICGSTFAQLYITALLAEPTRYQLVGILARGSDRSRQLAERHQLPLFITVADIPSDIDLACVVLRAGVLGGNGTTLTKQLLARGISVLQEQPLHQQEVTECLRCARQHGVRFQVVDHYLQLDNVRRFISAARSILHEQPGQWIDAACANQVLFPLLHMLGEIAPLSVAWQISCVSNDPAQPLQILQGYLGKVPLTLRIWNQVDPDDPDNHLPLLQQLNLGVAGGTLMLQDTHGELGWLPRLHIPKEVRQAFDFGASAAASLMEDSVLNLSAPTLSIRNQLMRHWPAAIAREVGHFLMLADDELVSRKRAQLLLQTCQRWQQTTSALGYPMIKSGQQYHYLPLNVLKTAVERVNTEPTLKVPLSSLSGELRLAVEAASPLIREVTLSQTQQSVSRLDENITARYLNKLIASLVCQRARNQHRLRVLEIGVGTDATMDAVLAQCRDEGVRVNYHFSDQSTFFIEKVRERYRHHAMQFSLVDINCSFTEQGMPAASKDVVICSGGLNNAQEILRVLHELRGLLAPGGWLLFSEMTGGYDETHMSQGFIKPESHDDRQSTRERFFSIAQWKDALWRVGFVTVWVLPEEDHPLARFGQRLFFAATPESPHSLQN</sequence>
<dbReference type="InterPro" id="IPR036291">
    <property type="entry name" value="NAD(P)-bd_dom_sf"/>
</dbReference>
<dbReference type="Gene3D" id="3.40.50.720">
    <property type="entry name" value="NAD(P)-binding Rossmann-like Domain"/>
    <property type="match status" value="1"/>
</dbReference>
<organism evidence="4">
    <name type="scientific">Salmonella enterica I</name>
    <dbReference type="NCBI Taxonomy" id="59201"/>
    <lineage>
        <taxon>Bacteria</taxon>
        <taxon>Pseudomonadati</taxon>
        <taxon>Pseudomonadota</taxon>
        <taxon>Gammaproteobacteria</taxon>
        <taxon>Enterobacterales</taxon>
        <taxon>Enterobacteriaceae</taxon>
        <taxon>Salmonella</taxon>
    </lineage>
</organism>
<dbReference type="Proteomes" id="UP000885374">
    <property type="component" value="Unassembled WGS sequence"/>
</dbReference>
<dbReference type="NCBIfam" id="TIGR01761">
    <property type="entry name" value="thiaz-red"/>
    <property type="match status" value="1"/>
</dbReference>
<dbReference type="InterPro" id="IPR029063">
    <property type="entry name" value="SAM-dependent_MTases_sf"/>
</dbReference>
<evidence type="ECO:0000313" key="4">
    <source>
        <dbReference type="EMBL" id="MLU98433.1"/>
    </source>
</evidence>
<reference evidence="4" key="1">
    <citation type="submission" date="2018-07" db="EMBL/GenBank/DDBJ databases">
        <authorList>
            <person name="Ashton P.M."/>
            <person name="Dallman T."/>
            <person name="Nair S."/>
            <person name="De Pinna E."/>
            <person name="Peters T."/>
            <person name="Grant K."/>
        </authorList>
    </citation>
    <scope>NUCLEOTIDE SEQUENCE [LARGE SCALE GENOMIC DNA]</scope>
    <source>
        <strain evidence="4">157339</strain>
    </source>
</reference>